<accession>A0A392NHG8</accession>
<dbReference type="EMBL" id="LXQA010039847">
    <property type="protein sequence ID" value="MCH99270.1"/>
    <property type="molecule type" value="Genomic_DNA"/>
</dbReference>
<feature type="region of interest" description="Disordered" evidence="1">
    <location>
        <begin position="206"/>
        <end position="294"/>
    </location>
</feature>
<feature type="compositionally biased region" description="Polar residues" evidence="1">
    <location>
        <begin position="220"/>
        <end position="255"/>
    </location>
</feature>
<feature type="region of interest" description="Disordered" evidence="1">
    <location>
        <begin position="60"/>
        <end position="82"/>
    </location>
</feature>
<protein>
    <submittedName>
        <fullName evidence="2">Uncharacterized protein</fullName>
    </submittedName>
</protein>
<name>A0A392NHG8_9FABA</name>
<comment type="caution">
    <text evidence="2">The sequence shown here is derived from an EMBL/GenBank/DDBJ whole genome shotgun (WGS) entry which is preliminary data.</text>
</comment>
<evidence type="ECO:0000256" key="1">
    <source>
        <dbReference type="SAM" id="MobiDB-lite"/>
    </source>
</evidence>
<evidence type="ECO:0000313" key="3">
    <source>
        <dbReference type="Proteomes" id="UP000265520"/>
    </source>
</evidence>
<evidence type="ECO:0000313" key="2">
    <source>
        <dbReference type="EMBL" id="MCH99270.1"/>
    </source>
</evidence>
<keyword evidence="3" id="KW-1185">Reference proteome</keyword>
<dbReference type="AlphaFoldDB" id="A0A392NHG8"/>
<organism evidence="2 3">
    <name type="scientific">Trifolium medium</name>
    <dbReference type="NCBI Taxonomy" id="97028"/>
    <lineage>
        <taxon>Eukaryota</taxon>
        <taxon>Viridiplantae</taxon>
        <taxon>Streptophyta</taxon>
        <taxon>Embryophyta</taxon>
        <taxon>Tracheophyta</taxon>
        <taxon>Spermatophyta</taxon>
        <taxon>Magnoliopsida</taxon>
        <taxon>eudicotyledons</taxon>
        <taxon>Gunneridae</taxon>
        <taxon>Pentapetalae</taxon>
        <taxon>rosids</taxon>
        <taxon>fabids</taxon>
        <taxon>Fabales</taxon>
        <taxon>Fabaceae</taxon>
        <taxon>Papilionoideae</taxon>
        <taxon>50 kb inversion clade</taxon>
        <taxon>NPAAA clade</taxon>
        <taxon>Hologalegina</taxon>
        <taxon>IRL clade</taxon>
        <taxon>Trifolieae</taxon>
        <taxon>Trifolium</taxon>
    </lineage>
</organism>
<dbReference type="Proteomes" id="UP000265520">
    <property type="component" value="Unassembled WGS sequence"/>
</dbReference>
<proteinExistence type="predicted"/>
<feature type="non-terminal residue" evidence="2">
    <location>
        <position position="1"/>
    </location>
</feature>
<feature type="non-terminal residue" evidence="2">
    <location>
        <position position="294"/>
    </location>
</feature>
<sequence length="294" mass="31783">AEYIAAGSSCTTRNQLSFYFIHALKRSKFIKPSLIALVLSKVHRHSKTLNFHQIIMSSSSQIKSTTTPQKTKTTRTSSKETTPVMVTDAKPITIIPASASTKKTTKSKSVVKKEKLKVMSGDPFRTGNVKSHVDASVKETIVSNFESSDKVSKQIEKSKVEKVAAETIISQNPKSDETLYESRPIDETIADTVQPSVPVNDQMDMSEKVSTGPVAESVKENTTTPDVAQDVGASSVQPNPNAATITESLGDGSNSEAATEEEVEQEDVAKEKSVDVVEDSQSEESVEKTVSLGE</sequence>
<reference evidence="2 3" key="1">
    <citation type="journal article" date="2018" name="Front. Plant Sci.">
        <title>Red Clover (Trifolium pratense) and Zigzag Clover (T. medium) - A Picture of Genomic Similarities and Differences.</title>
        <authorList>
            <person name="Dluhosova J."/>
            <person name="Istvanek J."/>
            <person name="Nedelnik J."/>
            <person name="Repkova J."/>
        </authorList>
    </citation>
    <scope>NUCLEOTIDE SEQUENCE [LARGE SCALE GENOMIC DNA]</scope>
    <source>
        <strain evidence="3">cv. 10/8</strain>
        <tissue evidence="2">Leaf</tissue>
    </source>
</reference>